<gene>
    <name evidence="2" type="ORF">BST99_09910</name>
</gene>
<dbReference type="InterPro" id="IPR051781">
    <property type="entry name" value="Metallo-dep_Hydrolase"/>
</dbReference>
<dbReference type="Gene3D" id="2.30.40.10">
    <property type="entry name" value="Urease, subunit C, domain 1"/>
    <property type="match status" value="2"/>
</dbReference>
<evidence type="ECO:0000313" key="2">
    <source>
        <dbReference type="EMBL" id="PQJ15996.1"/>
    </source>
</evidence>
<dbReference type="InterPro" id="IPR006680">
    <property type="entry name" value="Amidohydro-rel"/>
</dbReference>
<protein>
    <recommendedName>
        <fullName evidence="1">Amidohydrolase-related domain-containing protein</fullName>
    </recommendedName>
</protein>
<accession>A0A2S7T959</accession>
<organism evidence="2 3">
    <name type="scientific">Aureicoccus marinus</name>
    <dbReference type="NCBI Taxonomy" id="754435"/>
    <lineage>
        <taxon>Bacteria</taxon>
        <taxon>Pseudomonadati</taxon>
        <taxon>Bacteroidota</taxon>
        <taxon>Flavobacteriia</taxon>
        <taxon>Flavobacteriales</taxon>
        <taxon>Flavobacteriaceae</taxon>
        <taxon>Aureicoccus</taxon>
    </lineage>
</organism>
<reference evidence="3" key="1">
    <citation type="submission" date="2016-11" db="EMBL/GenBank/DDBJ databases">
        <title>Trade-off between light-utilization and light-protection in marine flavobacteria.</title>
        <authorList>
            <person name="Kumagai Y."/>
            <person name="Yoshizawa S."/>
            <person name="Kogure K."/>
        </authorList>
    </citation>
    <scope>NUCLEOTIDE SEQUENCE [LARGE SCALE GENOMIC DNA]</scope>
    <source>
        <strain evidence="3">SG-18</strain>
    </source>
</reference>
<dbReference type="SUPFAM" id="SSF51338">
    <property type="entry name" value="Composite domain of metallo-dependent hydrolases"/>
    <property type="match status" value="1"/>
</dbReference>
<dbReference type="GO" id="GO:0016810">
    <property type="term" value="F:hydrolase activity, acting on carbon-nitrogen (but not peptide) bonds"/>
    <property type="evidence" value="ECO:0007669"/>
    <property type="project" value="InterPro"/>
</dbReference>
<dbReference type="InterPro" id="IPR032466">
    <property type="entry name" value="Metal_Hydrolase"/>
</dbReference>
<dbReference type="EMBL" id="MQVX01000001">
    <property type="protein sequence ID" value="PQJ15996.1"/>
    <property type="molecule type" value="Genomic_DNA"/>
</dbReference>
<name>A0A2S7T959_9FLAO</name>
<dbReference type="AlphaFoldDB" id="A0A2S7T959"/>
<evidence type="ECO:0000259" key="1">
    <source>
        <dbReference type="Pfam" id="PF01979"/>
    </source>
</evidence>
<sequence length="486" mass="55291">MAFFYNRGLRRINGGLTKKVDWSSIDIPSSDVLLSNAFIWDSDSLLFRKGAVLIQNGIIQPIESNRVTSSDIQMIDAQGQYLIPGLIDYHIHLFESPNDLLLYLANGITQVREMSGTDVHLRWQLEIKSGRPGPDLYVISPRLSSFSTLEGWKAEYTQGYNNISNQKSARKSLIRYKEKGFQGVKIHSGLNLESYQAMSVLSDSLDLQMVGHLPKSITFDDLWASNQSDIAHTEELLLVFKREYEEVGKVIDADFLTYVQKRTLEIAPELLRQDISVNTNLWLIQSFVSQKFDLNNQLSQIHLQYANPGITESKKFLRNGPGWLPGVNRYRLPKNLNDQEIQKEKKYWNTYAKACERIVKTLAESKVTLIPATDANLPLSVPGFGFYDEINSLHALGIPAKDLLHWATDIPAHRMGSKTGRIEPGYKANLVLLKGNPLENIKHLNNISLVIKGKQIYERKLLDQILEMVLDSNEESRSIDIKQYTR</sequence>
<dbReference type="PANTHER" id="PTHR43135:SF3">
    <property type="entry name" value="ALPHA-D-RIBOSE 1-METHYLPHOSPHONATE 5-TRIPHOSPHATE DIPHOSPHATASE"/>
    <property type="match status" value="1"/>
</dbReference>
<keyword evidence="3" id="KW-1185">Reference proteome</keyword>
<dbReference type="InterPro" id="IPR011059">
    <property type="entry name" value="Metal-dep_hydrolase_composite"/>
</dbReference>
<dbReference type="SUPFAM" id="SSF51556">
    <property type="entry name" value="Metallo-dependent hydrolases"/>
    <property type="match status" value="1"/>
</dbReference>
<feature type="domain" description="Amidohydrolase-related" evidence="1">
    <location>
        <begin position="395"/>
        <end position="454"/>
    </location>
</feature>
<dbReference type="Pfam" id="PF01979">
    <property type="entry name" value="Amidohydro_1"/>
    <property type="match status" value="1"/>
</dbReference>
<proteinExistence type="predicted"/>
<dbReference type="Proteomes" id="UP000239366">
    <property type="component" value="Unassembled WGS sequence"/>
</dbReference>
<evidence type="ECO:0000313" key="3">
    <source>
        <dbReference type="Proteomes" id="UP000239366"/>
    </source>
</evidence>
<dbReference type="RefSeq" id="WP_105001667.1">
    <property type="nucleotide sequence ID" value="NZ_MQVX01000001.1"/>
</dbReference>
<dbReference type="PANTHER" id="PTHR43135">
    <property type="entry name" value="ALPHA-D-RIBOSE 1-METHYLPHOSPHONATE 5-TRIPHOSPHATE DIPHOSPHATASE"/>
    <property type="match status" value="1"/>
</dbReference>
<comment type="caution">
    <text evidence="2">The sequence shown here is derived from an EMBL/GenBank/DDBJ whole genome shotgun (WGS) entry which is preliminary data.</text>
</comment>